<feature type="compositionally biased region" description="Polar residues" evidence="1">
    <location>
        <begin position="127"/>
        <end position="146"/>
    </location>
</feature>
<feature type="region of interest" description="Disordered" evidence="1">
    <location>
        <begin position="1"/>
        <end position="83"/>
    </location>
</feature>
<dbReference type="Proteomes" id="UP000236621">
    <property type="component" value="Unassembled WGS sequence"/>
</dbReference>
<feature type="compositionally biased region" description="Polar residues" evidence="1">
    <location>
        <begin position="31"/>
        <end position="70"/>
    </location>
</feature>
<proteinExistence type="predicted"/>
<comment type="caution">
    <text evidence="2">The sequence shown here is derived from an EMBL/GenBank/DDBJ whole genome shotgun (WGS) entry which is preliminary data.</text>
</comment>
<dbReference type="AlphaFoldDB" id="A0A2K3QMQ6"/>
<reference evidence="2 3" key="1">
    <citation type="submission" date="2017-08" db="EMBL/GenBank/DDBJ databases">
        <title>Harnessing the power of phylogenomics to disentangle the directionality and signatures of interkingdom host jumping in the parasitic fungal genus Tolypocladium.</title>
        <authorList>
            <person name="Quandt C.A."/>
            <person name="Patterson W."/>
            <person name="Spatafora J.W."/>
        </authorList>
    </citation>
    <scope>NUCLEOTIDE SEQUENCE [LARGE SCALE GENOMIC DNA]</scope>
    <source>
        <strain evidence="2 3">CBS 113982</strain>
    </source>
</reference>
<protein>
    <submittedName>
        <fullName evidence="2">Uncharacterized protein</fullName>
    </submittedName>
</protein>
<feature type="compositionally biased region" description="Acidic residues" evidence="1">
    <location>
        <begin position="373"/>
        <end position="384"/>
    </location>
</feature>
<evidence type="ECO:0000313" key="3">
    <source>
        <dbReference type="Proteomes" id="UP000236621"/>
    </source>
</evidence>
<gene>
    <name evidence="2" type="ORF">TCAP_01250</name>
</gene>
<feature type="compositionally biased region" description="Polar residues" evidence="1">
    <location>
        <begin position="1"/>
        <end position="10"/>
    </location>
</feature>
<feature type="region of interest" description="Disordered" evidence="1">
    <location>
        <begin position="122"/>
        <end position="146"/>
    </location>
</feature>
<dbReference type="OrthoDB" id="3903267at2759"/>
<sequence length="441" mass="46499">MPHLGRSNNPAEGDGDNHLLPSIFGSEQPRKSSQQTASSHDGDIITQSGGPVQTIASGASGNRRSVSASAQRGGPIPPPATVGAARLRNNAWTPGFERAMNSFENGGRASMPAPIGTGRPAPGANNIGRSVSAAKQGTSAPTANNYSARLDLGPIRDGIENAVEQQVADALGPLRLVTNNLTDTVHALGSIGQAINQENSDFQEQNDVFSRQIDLHYRDIQQSSDTANAHVRALAGLIEAHGHADLSTNAHVRTLATLVETHTQMNQVATENVNRNAVLINQLTQVAASLSQVVASLPGYIGHVVNHAVALEYQCSSALIIAAQREAFDHIIGFYNQQQAELECRREAIVQELNTMECGHRNAGVEMTVAPQEPEDAGTAEEESIAQGGGSGTAVGESVKQEEGIKQEDDAGATREAKPARKVGGKVKAFLKGLPRLAREE</sequence>
<evidence type="ECO:0000313" key="2">
    <source>
        <dbReference type="EMBL" id="PNY28826.1"/>
    </source>
</evidence>
<evidence type="ECO:0000256" key="1">
    <source>
        <dbReference type="SAM" id="MobiDB-lite"/>
    </source>
</evidence>
<dbReference type="EMBL" id="NRSZ01000202">
    <property type="protein sequence ID" value="PNY28826.1"/>
    <property type="molecule type" value="Genomic_DNA"/>
</dbReference>
<accession>A0A2K3QMQ6</accession>
<organism evidence="2 3">
    <name type="scientific">Tolypocladium capitatum</name>
    <dbReference type="NCBI Taxonomy" id="45235"/>
    <lineage>
        <taxon>Eukaryota</taxon>
        <taxon>Fungi</taxon>
        <taxon>Dikarya</taxon>
        <taxon>Ascomycota</taxon>
        <taxon>Pezizomycotina</taxon>
        <taxon>Sordariomycetes</taxon>
        <taxon>Hypocreomycetidae</taxon>
        <taxon>Hypocreales</taxon>
        <taxon>Ophiocordycipitaceae</taxon>
        <taxon>Tolypocladium</taxon>
    </lineage>
</organism>
<feature type="compositionally biased region" description="Basic and acidic residues" evidence="1">
    <location>
        <begin position="399"/>
        <end position="419"/>
    </location>
</feature>
<feature type="region of interest" description="Disordered" evidence="1">
    <location>
        <begin position="371"/>
        <end position="424"/>
    </location>
</feature>
<keyword evidence="3" id="KW-1185">Reference proteome</keyword>
<dbReference type="STRING" id="45235.A0A2K3QMQ6"/>
<name>A0A2K3QMQ6_9HYPO</name>